<keyword evidence="2" id="KW-1185">Reference proteome</keyword>
<dbReference type="AlphaFoldDB" id="A0A8T0TCM8"/>
<proteinExistence type="predicted"/>
<accession>A0A8T0TCM8</accession>
<organism evidence="1 2">
    <name type="scientific">Panicum virgatum</name>
    <name type="common">Blackwell switchgrass</name>
    <dbReference type="NCBI Taxonomy" id="38727"/>
    <lineage>
        <taxon>Eukaryota</taxon>
        <taxon>Viridiplantae</taxon>
        <taxon>Streptophyta</taxon>
        <taxon>Embryophyta</taxon>
        <taxon>Tracheophyta</taxon>
        <taxon>Spermatophyta</taxon>
        <taxon>Magnoliopsida</taxon>
        <taxon>Liliopsida</taxon>
        <taxon>Poales</taxon>
        <taxon>Poaceae</taxon>
        <taxon>PACMAD clade</taxon>
        <taxon>Panicoideae</taxon>
        <taxon>Panicodae</taxon>
        <taxon>Paniceae</taxon>
        <taxon>Panicinae</taxon>
        <taxon>Panicum</taxon>
        <taxon>Panicum sect. Hiantes</taxon>
    </lineage>
</organism>
<name>A0A8T0TCM8_PANVG</name>
<dbReference type="EMBL" id="CM029044">
    <property type="protein sequence ID" value="KAG2606965.1"/>
    <property type="molecule type" value="Genomic_DNA"/>
</dbReference>
<gene>
    <name evidence="1" type="ORF">PVAP13_4NG194511</name>
</gene>
<dbReference type="Proteomes" id="UP000823388">
    <property type="component" value="Chromosome 4N"/>
</dbReference>
<evidence type="ECO:0000313" key="2">
    <source>
        <dbReference type="Proteomes" id="UP000823388"/>
    </source>
</evidence>
<comment type="caution">
    <text evidence="1">The sequence shown here is derived from an EMBL/GenBank/DDBJ whole genome shotgun (WGS) entry which is preliminary data.</text>
</comment>
<sequence length="56" mass="6842">MLPKPLLRELLQLVTRTRSLYFWCWSTRFNFVDCAFQSKFIRDKFRGKRSSPYPIP</sequence>
<protein>
    <submittedName>
        <fullName evidence="1">Uncharacterized protein</fullName>
    </submittedName>
</protein>
<evidence type="ECO:0000313" key="1">
    <source>
        <dbReference type="EMBL" id="KAG2606965.1"/>
    </source>
</evidence>
<reference evidence="1" key="1">
    <citation type="submission" date="2020-05" db="EMBL/GenBank/DDBJ databases">
        <title>WGS assembly of Panicum virgatum.</title>
        <authorList>
            <person name="Lovell J.T."/>
            <person name="Jenkins J."/>
            <person name="Shu S."/>
            <person name="Juenger T.E."/>
            <person name="Schmutz J."/>
        </authorList>
    </citation>
    <scope>NUCLEOTIDE SEQUENCE</scope>
    <source>
        <strain evidence="1">AP13</strain>
    </source>
</reference>